<evidence type="ECO:0000313" key="1">
    <source>
        <dbReference type="EMBL" id="MBA0085044.1"/>
    </source>
</evidence>
<accession>A0A7V8NPC2</accession>
<dbReference type="AlphaFoldDB" id="A0A7V8NPC2"/>
<sequence length="84" mass="9050">MTVRNASASRNGSRLKELALTLAASLVIASGLFRVYAAKTQGLSEVDSALISKKLLNLNELNTRDDLLPFLDFIASGSDRQQIA</sequence>
<feature type="non-terminal residue" evidence="1">
    <location>
        <position position="84"/>
    </location>
</feature>
<evidence type="ECO:0000313" key="2">
    <source>
        <dbReference type="Proteomes" id="UP000567293"/>
    </source>
</evidence>
<dbReference type="EMBL" id="JACDQQ010000835">
    <property type="protein sequence ID" value="MBA0085044.1"/>
    <property type="molecule type" value="Genomic_DNA"/>
</dbReference>
<organism evidence="1 2">
    <name type="scientific">Candidatus Acidiferrum panamense</name>
    <dbReference type="NCBI Taxonomy" id="2741543"/>
    <lineage>
        <taxon>Bacteria</taxon>
        <taxon>Pseudomonadati</taxon>
        <taxon>Acidobacteriota</taxon>
        <taxon>Terriglobia</taxon>
        <taxon>Candidatus Acidiferrales</taxon>
        <taxon>Candidatus Acidiferrum</taxon>
    </lineage>
</organism>
<name>A0A7V8NPC2_9BACT</name>
<reference evidence="1" key="1">
    <citation type="submission" date="2020-06" db="EMBL/GenBank/DDBJ databases">
        <title>Legume-microbial interactions unlock mineral nutrients during tropical forest succession.</title>
        <authorList>
            <person name="Epihov D.Z."/>
        </authorList>
    </citation>
    <scope>NUCLEOTIDE SEQUENCE [LARGE SCALE GENOMIC DNA]</scope>
    <source>
        <strain evidence="1">Pan2503</strain>
    </source>
</reference>
<comment type="caution">
    <text evidence="1">The sequence shown here is derived from an EMBL/GenBank/DDBJ whole genome shotgun (WGS) entry which is preliminary data.</text>
</comment>
<gene>
    <name evidence="1" type="ORF">HRJ53_08610</name>
</gene>
<keyword evidence="2" id="KW-1185">Reference proteome</keyword>
<protein>
    <submittedName>
        <fullName evidence="1">Uncharacterized protein</fullName>
    </submittedName>
</protein>
<proteinExistence type="predicted"/>
<dbReference type="Proteomes" id="UP000567293">
    <property type="component" value="Unassembled WGS sequence"/>
</dbReference>